<sequence length="712" mass="81519">MHHTLPDLPVLPRILAGPILRRVTVDSANVWLASSSELQLELRIFDPNGTLISQPPEPKAKRRRNRTDPTSWQLGAQLWFTLVEALPLADAGTFPQDTLLSYELLDTETEQLLDLDDVCLEGASRPGFYIPSQLGVIAYGSCRKAHGLAFNDDGSVQSKDSLALLTEQLEETQHDLSQRPAMLFLIGDQIYADDVLPELMTYLQALSLQLMGKSIPLPDGSDACIISTQERTALKAGCGLTSSSQHAHVLSFGEYAALYLVTFGNRVGFQFPPEGREDLAAARHMRTYSPEKLKDFERLSLKTFVSSQPQVRKAFANIVTYMNFDDHDITDDWNLNRSWYDKLSASANGTRVISNGLAAYWAFQGWGNNPDNYPARFIRVIKDHLDDPEDRHKCAEFDFRLWKFRRWSFVLPTTPPIFVMDSRTQRDFGSNNEPPHLMDRYALDEMRGEWLSIENQQQTPIFMTGTPVFGFSSIEWLQDVLYRIGVLMGGFTGLFSASSIDVESWVANRRGFAFFLDTLLLRMGLTKVTFLSGDVHYSFANRAYYSNRSNLMKPQSDTNDWQYSPTLQCLQLTSSAMRNTPESGRWLETFLANWTTKVRLGPCSPETLPWWERVFFWRFFRYNTWAVEVNGIPGKTVQQHSIKPWWKILLFWRVIKIENWRPRLRTELNWITSRPNVALVYLQNGEVVRQVLLSGDERENNLTYEIPPDTPS</sequence>
<dbReference type="Proteomes" id="UP000672039">
    <property type="component" value="Chromosome"/>
</dbReference>
<protein>
    <recommendedName>
        <fullName evidence="3">PhoD-like phosphatase</fullName>
    </recommendedName>
</protein>
<name>A0ABX7WU93_9GAMM</name>
<evidence type="ECO:0000313" key="2">
    <source>
        <dbReference type="Proteomes" id="UP000672039"/>
    </source>
</evidence>
<dbReference type="Gene3D" id="3.60.21.70">
    <property type="entry name" value="PhoD-like phosphatase"/>
    <property type="match status" value="1"/>
</dbReference>
<dbReference type="InterPro" id="IPR038607">
    <property type="entry name" value="PhoD-like_sf"/>
</dbReference>
<accession>A0ABX7WU93</accession>
<reference evidence="1 2" key="1">
    <citation type="submission" date="2021-04" db="EMBL/GenBank/DDBJ databases">
        <title>Genomics, taxonomy and metabolism of representatives of sulfur bacteria of the genus Thiothrix: Thiothrix fructosivorans QT, Thiothrix unzii A1T and three new species, Thiothrix subterranea sp. nov., Thiothrix litoralis sp. nov. and 'Candidatus Thiothrix anitrata' sp. nov.</title>
        <authorList>
            <person name="Ravin N.V."/>
            <person name="Smolyakov D."/>
            <person name="Rudenko T.S."/>
            <person name="Mardanov A.V."/>
            <person name="Beletsky A.V."/>
            <person name="Markov N.D."/>
            <person name="Fomenkov A.I."/>
            <person name="Roberts R.J."/>
            <person name="Karnachuk O.V."/>
            <person name="Novikov A."/>
            <person name="Grabovich M.Y."/>
        </authorList>
    </citation>
    <scope>NUCLEOTIDE SEQUENCE [LARGE SCALE GENOMIC DNA]</scope>
    <source>
        <strain evidence="1 2">AS</strain>
    </source>
</reference>
<keyword evidence="2" id="KW-1185">Reference proteome</keyword>
<proteinExistence type="predicted"/>
<evidence type="ECO:0000313" key="1">
    <source>
        <dbReference type="EMBL" id="QTR47245.1"/>
    </source>
</evidence>
<gene>
    <name evidence="1" type="ORF">J9253_04715</name>
</gene>
<dbReference type="RefSeq" id="WP_210223525.1">
    <property type="nucleotide sequence ID" value="NZ_CP072801.1"/>
</dbReference>
<dbReference type="PANTHER" id="PTHR37031">
    <property type="entry name" value="METALLOPHOSPHATASE BINDING DOMAIN PROTEIN"/>
    <property type="match status" value="1"/>
</dbReference>
<dbReference type="PANTHER" id="PTHR37031:SF2">
    <property type="entry name" value="PHOD-LIKE PHOSPHATASE METALLOPHOSPHATASE DOMAIN-CONTAINING PROTEIN"/>
    <property type="match status" value="1"/>
</dbReference>
<evidence type="ECO:0008006" key="3">
    <source>
        <dbReference type="Google" id="ProtNLM"/>
    </source>
</evidence>
<organism evidence="1 2">
    <name type="scientific">Thiothrix litoralis</name>
    <dbReference type="NCBI Taxonomy" id="2891210"/>
    <lineage>
        <taxon>Bacteria</taxon>
        <taxon>Pseudomonadati</taxon>
        <taxon>Pseudomonadota</taxon>
        <taxon>Gammaproteobacteria</taxon>
        <taxon>Thiotrichales</taxon>
        <taxon>Thiotrichaceae</taxon>
        <taxon>Thiothrix</taxon>
    </lineage>
</organism>
<dbReference type="EMBL" id="CP072801">
    <property type="protein sequence ID" value="QTR47245.1"/>
    <property type="molecule type" value="Genomic_DNA"/>
</dbReference>